<dbReference type="PANTHER" id="PTHR30502:SF0">
    <property type="entry name" value="PHOSPHOENOLPYRUVATE CARBOXYLASE FAMILY PROTEIN"/>
    <property type="match status" value="1"/>
</dbReference>
<dbReference type="InterPro" id="IPR050251">
    <property type="entry name" value="HpcH-HpaI_aldolase"/>
</dbReference>
<keyword evidence="2" id="KW-0479">Metal-binding</keyword>
<proteinExistence type="inferred from homology"/>
<dbReference type="SUPFAM" id="SSF51621">
    <property type="entry name" value="Phosphoenolpyruvate/pyruvate domain"/>
    <property type="match status" value="1"/>
</dbReference>
<comment type="similarity">
    <text evidence="1">Belongs to the HpcH/HpaI aldolase family.</text>
</comment>
<organism evidence="5 6">
    <name type="scientific">Herbaspirillum hiltneri N3</name>
    <dbReference type="NCBI Taxonomy" id="1262470"/>
    <lineage>
        <taxon>Bacteria</taxon>
        <taxon>Pseudomonadati</taxon>
        <taxon>Pseudomonadota</taxon>
        <taxon>Betaproteobacteria</taxon>
        <taxon>Burkholderiales</taxon>
        <taxon>Oxalobacteraceae</taxon>
        <taxon>Herbaspirillum</taxon>
    </lineage>
</organism>
<evidence type="ECO:0000313" key="5">
    <source>
        <dbReference type="EMBL" id="AKZ61328.1"/>
    </source>
</evidence>
<keyword evidence="6" id="KW-1185">Reference proteome</keyword>
<dbReference type="Pfam" id="PF03328">
    <property type="entry name" value="HpcH_HpaI"/>
    <property type="match status" value="1"/>
</dbReference>
<dbReference type="RefSeq" id="WP_053194749.1">
    <property type="nucleotide sequence ID" value="NZ_CP011409.1"/>
</dbReference>
<evidence type="ECO:0000256" key="1">
    <source>
        <dbReference type="ARBA" id="ARBA00005568"/>
    </source>
</evidence>
<dbReference type="PANTHER" id="PTHR30502">
    <property type="entry name" value="2-KETO-3-DEOXY-L-RHAMNONATE ALDOLASE"/>
    <property type="match status" value="1"/>
</dbReference>
<reference evidence="6" key="1">
    <citation type="journal article" date="2015" name="Genome Announc.">
        <title>Complete Genome Sequence of Herbaspirillum hiltneri N3 (DSM 17495), Isolated from Surface-Sterilized Wheat Roots.</title>
        <authorList>
            <person name="Guizelini D."/>
            <person name="Saizaki P.M."/>
            <person name="Coimbra N.A."/>
            <person name="Weiss V.A."/>
            <person name="Faoro H."/>
            <person name="Sfeir M.Z."/>
            <person name="Baura V.A."/>
            <person name="Monteiro R.A."/>
            <person name="Chubatsu L.S."/>
            <person name="Souza E.M."/>
            <person name="Cruz L.M."/>
            <person name="Pedrosa F.O."/>
            <person name="Raittz R.T."/>
            <person name="Marchaukoski J.N."/>
            <person name="Steffens M.B."/>
        </authorList>
    </citation>
    <scope>NUCLEOTIDE SEQUENCE [LARGE SCALE GENOMIC DNA]</scope>
    <source>
        <strain evidence="6">N3</strain>
    </source>
</reference>
<dbReference type="Proteomes" id="UP000063429">
    <property type="component" value="Chromosome"/>
</dbReference>
<protein>
    <submittedName>
        <fullName evidence="5">2,4-dihydroxyhept-2-ene-1,7-dioic acid aldolase</fullName>
    </submittedName>
</protein>
<dbReference type="InterPro" id="IPR005000">
    <property type="entry name" value="Aldolase/citrate-lyase_domain"/>
</dbReference>
<evidence type="ECO:0000313" key="6">
    <source>
        <dbReference type="Proteomes" id="UP000063429"/>
    </source>
</evidence>
<dbReference type="EMBL" id="CP011409">
    <property type="protein sequence ID" value="AKZ61328.1"/>
    <property type="molecule type" value="Genomic_DNA"/>
</dbReference>
<keyword evidence="3" id="KW-0456">Lyase</keyword>
<dbReference type="Gene3D" id="3.20.20.60">
    <property type="entry name" value="Phosphoenolpyruvate-binding domains"/>
    <property type="match status" value="1"/>
</dbReference>
<evidence type="ECO:0000259" key="4">
    <source>
        <dbReference type="Pfam" id="PF03328"/>
    </source>
</evidence>
<accession>A0ABN4HQV4</accession>
<evidence type="ECO:0000256" key="3">
    <source>
        <dbReference type="ARBA" id="ARBA00023239"/>
    </source>
</evidence>
<dbReference type="InterPro" id="IPR015813">
    <property type="entry name" value="Pyrv/PenolPyrv_kinase-like_dom"/>
</dbReference>
<sequence length="251" mass="27158">MRQNPLRTLFAQKKLALNGWASIGNSFLAEVVADCGYDAVTVDLQHGLFSIESAVPMLQAISTTNAAPLVRCSENSLGEINKLLDAGAYGVICPLINSKEDAERFVRACHYSPRGGRSYGPARGVLYGGKDYFEHANRTVLTLAMIETRQGLAAVEDILSVPDLDGIFIGPSDLAIELGLTPDSWSDDKVDQAIKHLITVSHARGKYVGIFCGSVEMAERMKAYGVDMLTPGTDVQLLRAETSRRIGILRG</sequence>
<dbReference type="InterPro" id="IPR040442">
    <property type="entry name" value="Pyrv_kinase-like_dom_sf"/>
</dbReference>
<feature type="domain" description="HpcH/HpaI aldolase/citrate lyase" evidence="4">
    <location>
        <begin position="22"/>
        <end position="239"/>
    </location>
</feature>
<name>A0ABN4HQV4_9BURK</name>
<evidence type="ECO:0000256" key="2">
    <source>
        <dbReference type="ARBA" id="ARBA00022723"/>
    </source>
</evidence>
<gene>
    <name evidence="5" type="ORF">F506_00420</name>
</gene>